<protein>
    <submittedName>
        <fullName evidence="2">Class I SAM-dependent methyltransferase</fullName>
    </submittedName>
</protein>
<dbReference type="PANTHER" id="PTHR45036:SF1">
    <property type="entry name" value="METHYLTRANSFERASE LIKE 7A"/>
    <property type="match status" value="1"/>
</dbReference>
<accession>A0A9Q4GGL3</accession>
<dbReference type="AlphaFoldDB" id="A0A9Q4GGL3"/>
<dbReference type="EMBL" id="RKLV01000001">
    <property type="protein sequence ID" value="MCX2817865.1"/>
    <property type="molecule type" value="Genomic_DNA"/>
</dbReference>
<dbReference type="PANTHER" id="PTHR45036">
    <property type="entry name" value="METHYLTRANSFERASE LIKE 7B"/>
    <property type="match status" value="1"/>
</dbReference>
<dbReference type="GO" id="GO:0008757">
    <property type="term" value="F:S-adenosylmethionine-dependent methyltransferase activity"/>
    <property type="evidence" value="ECO:0007669"/>
    <property type="project" value="InterPro"/>
</dbReference>
<feature type="domain" description="Methyltransferase type 11" evidence="1">
    <location>
        <begin position="40"/>
        <end position="134"/>
    </location>
</feature>
<keyword evidence="3" id="KW-1185">Reference proteome</keyword>
<dbReference type="Proteomes" id="UP001149411">
    <property type="component" value="Unassembled WGS sequence"/>
</dbReference>
<evidence type="ECO:0000313" key="3">
    <source>
        <dbReference type="Proteomes" id="UP001149411"/>
    </source>
</evidence>
<organism evidence="2 3">
    <name type="scientific">Halorutilus salinus</name>
    <dbReference type="NCBI Taxonomy" id="2487751"/>
    <lineage>
        <taxon>Archaea</taxon>
        <taxon>Methanobacteriati</taxon>
        <taxon>Methanobacteriota</taxon>
        <taxon>Stenosarchaea group</taxon>
        <taxon>Halobacteria</taxon>
        <taxon>Halorutilales</taxon>
        <taxon>Halorutilaceae</taxon>
        <taxon>Halorutilus</taxon>
    </lineage>
</organism>
<dbReference type="Pfam" id="PF08241">
    <property type="entry name" value="Methyltransf_11"/>
    <property type="match status" value="1"/>
</dbReference>
<dbReference type="SUPFAM" id="SSF53335">
    <property type="entry name" value="S-adenosyl-L-methionine-dependent methyltransferases"/>
    <property type="match status" value="1"/>
</dbReference>
<evidence type="ECO:0000259" key="1">
    <source>
        <dbReference type="Pfam" id="PF08241"/>
    </source>
</evidence>
<name>A0A9Q4GGL3_9EURY</name>
<proteinExistence type="predicted"/>
<gene>
    <name evidence="2" type="ORF">EGH25_00595</name>
</gene>
<dbReference type="Gene3D" id="3.40.50.150">
    <property type="entry name" value="Vaccinia Virus protein VP39"/>
    <property type="match status" value="1"/>
</dbReference>
<dbReference type="GO" id="GO:0032259">
    <property type="term" value="P:methylation"/>
    <property type="evidence" value="ECO:0007669"/>
    <property type="project" value="UniProtKB-KW"/>
</dbReference>
<dbReference type="InterPro" id="IPR052356">
    <property type="entry name" value="Thiol_S-MT"/>
</dbReference>
<dbReference type="InterPro" id="IPR029063">
    <property type="entry name" value="SAM-dependent_MTases_sf"/>
</dbReference>
<keyword evidence="2" id="KW-0489">Methyltransferase</keyword>
<comment type="caution">
    <text evidence="2">The sequence shown here is derived from an EMBL/GenBank/DDBJ whole genome shotgun (WGS) entry which is preliminary data.</text>
</comment>
<reference evidence="2" key="1">
    <citation type="submission" date="2022-09" db="EMBL/GenBank/DDBJ databases">
        <title>Haloadaptaus new haloarchaeum isolated from saline soil.</title>
        <authorList>
            <person name="Duran-Viseras A."/>
            <person name="Sanchez-Porro C."/>
            <person name="Ventosa A."/>
        </authorList>
    </citation>
    <scope>NUCLEOTIDE SEQUENCE</scope>
    <source>
        <strain evidence="2">F3-133</strain>
    </source>
</reference>
<sequence>MSRPSHRLFAALYDTVTRPFEPLVEEHRRYLAQDASGDLLDVGVGTGANLPYLAGTGATLHAVEPDPYMRKRAERRAEREGIDVELRDDLAESLSYADEGFDRVVSALVFCTVDEPREALDEVARVLRPGGEFRFVEHAGDDGFARRVQETVNPVWRRCAGGCRLDRDTVGIFEAHDAFETVEVESFRGVPPVSPIVRGTLRL</sequence>
<dbReference type="CDD" id="cd02440">
    <property type="entry name" value="AdoMet_MTases"/>
    <property type="match status" value="1"/>
</dbReference>
<dbReference type="RefSeq" id="WP_266085373.1">
    <property type="nucleotide sequence ID" value="NZ_RKLV01000001.1"/>
</dbReference>
<dbReference type="InterPro" id="IPR013216">
    <property type="entry name" value="Methyltransf_11"/>
</dbReference>
<keyword evidence="2" id="KW-0808">Transferase</keyword>
<evidence type="ECO:0000313" key="2">
    <source>
        <dbReference type="EMBL" id="MCX2817865.1"/>
    </source>
</evidence>